<keyword evidence="6" id="KW-0676">Redox-active center</keyword>
<sequence length="137" mass="15010">MAARIARNQAEAASGNRLFVKMSRGILLKGMMKMAIQHANDATFHTLVQKEGITVVNFWAPWCGPCRTFAPVLEQFEKEANGSLAVVKVNVDENPVTSSQFQIMSIPATIIFKDGKPLYNEVGLLPLGVLQQLVASH</sequence>
<evidence type="ECO:0000259" key="8">
    <source>
        <dbReference type="PROSITE" id="PS51352"/>
    </source>
</evidence>
<dbReference type="Gene3D" id="3.40.30.10">
    <property type="entry name" value="Glutaredoxin"/>
    <property type="match status" value="1"/>
</dbReference>
<dbReference type="NCBIfam" id="TIGR01068">
    <property type="entry name" value="thioredoxin"/>
    <property type="match status" value="1"/>
</dbReference>
<dbReference type="PRINTS" id="PR00421">
    <property type="entry name" value="THIOREDOXIN"/>
</dbReference>
<dbReference type="Proteomes" id="UP001589619">
    <property type="component" value="Unassembled WGS sequence"/>
</dbReference>
<evidence type="ECO:0000256" key="1">
    <source>
        <dbReference type="ARBA" id="ARBA00008987"/>
    </source>
</evidence>
<dbReference type="InterPro" id="IPR017937">
    <property type="entry name" value="Thioredoxin_CS"/>
</dbReference>
<dbReference type="PANTHER" id="PTHR45663">
    <property type="entry name" value="GEO12009P1"/>
    <property type="match status" value="1"/>
</dbReference>
<evidence type="ECO:0000256" key="3">
    <source>
        <dbReference type="ARBA" id="ARBA00022448"/>
    </source>
</evidence>
<dbReference type="InterPro" id="IPR005746">
    <property type="entry name" value="Thioredoxin"/>
</dbReference>
<reference evidence="9 10" key="1">
    <citation type="submission" date="2024-09" db="EMBL/GenBank/DDBJ databases">
        <authorList>
            <person name="Sun Q."/>
            <person name="Mori K."/>
        </authorList>
    </citation>
    <scope>NUCLEOTIDE SEQUENCE [LARGE SCALE GENOMIC DNA]</scope>
    <source>
        <strain evidence="9 10">JCM 12520</strain>
    </source>
</reference>
<protein>
    <recommendedName>
        <fullName evidence="2 7">Thioredoxin</fullName>
    </recommendedName>
</protein>
<dbReference type="SUPFAM" id="SSF52833">
    <property type="entry name" value="Thioredoxin-like"/>
    <property type="match status" value="1"/>
</dbReference>
<dbReference type="PROSITE" id="PS00194">
    <property type="entry name" value="THIOREDOXIN_1"/>
    <property type="match status" value="1"/>
</dbReference>
<evidence type="ECO:0000256" key="7">
    <source>
        <dbReference type="NCBIfam" id="TIGR01068"/>
    </source>
</evidence>
<dbReference type="InterPro" id="IPR036249">
    <property type="entry name" value="Thioredoxin-like_sf"/>
</dbReference>
<organism evidence="9 10">
    <name type="scientific">Paenibacillus hodogayensis</name>
    <dbReference type="NCBI Taxonomy" id="279208"/>
    <lineage>
        <taxon>Bacteria</taxon>
        <taxon>Bacillati</taxon>
        <taxon>Bacillota</taxon>
        <taxon>Bacilli</taxon>
        <taxon>Bacillales</taxon>
        <taxon>Paenibacillaceae</taxon>
        <taxon>Paenibacillus</taxon>
    </lineage>
</organism>
<evidence type="ECO:0000256" key="4">
    <source>
        <dbReference type="ARBA" id="ARBA00022982"/>
    </source>
</evidence>
<gene>
    <name evidence="9" type="primary">trxA</name>
    <name evidence="9" type="ORF">ACFFNY_15820</name>
</gene>
<dbReference type="PROSITE" id="PS51352">
    <property type="entry name" value="THIOREDOXIN_2"/>
    <property type="match status" value="1"/>
</dbReference>
<dbReference type="RefSeq" id="WP_344902562.1">
    <property type="nucleotide sequence ID" value="NZ_BAAAYO010000001.1"/>
</dbReference>
<comment type="caution">
    <text evidence="9">The sequence shown here is derived from an EMBL/GenBank/DDBJ whole genome shotgun (WGS) entry which is preliminary data.</text>
</comment>
<dbReference type="InterPro" id="IPR013766">
    <property type="entry name" value="Thioredoxin_domain"/>
</dbReference>
<evidence type="ECO:0000256" key="5">
    <source>
        <dbReference type="ARBA" id="ARBA00023157"/>
    </source>
</evidence>
<keyword evidence="4" id="KW-0249">Electron transport</keyword>
<keyword evidence="5" id="KW-1015">Disulfide bond</keyword>
<accession>A0ABV5VXJ1</accession>
<keyword evidence="10" id="KW-1185">Reference proteome</keyword>
<proteinExistence type="inferred from homology"/>
<evidence type="ECO:0000256" key="6">
    <source>
        <dbReference type="ARBA" id="ARBA00023284"/>
    </source>
</evidence>
<dbReference type="CDD" id="cd02947">
    <property type="entry name" value="TRX_family"/>
    <property type="match status" value="1"/>
</dbReference>
<evidence type="ECO:0000313" key="10">
    <source>
        <dbReference type="Proteomes" id="UP001589619"/>
    </source>
</evidence>
<dbReference type="PANTHER" id="PTHR45663:SF11">
    <property type="entry name" value="GEO12009P1"/>
    <property type="match status" value="1"/>
</dbReference>
<evidence type="ECO:0000313" key="9">
    <source>
        <dbReference type="EMBL" id="MFB9753032.1"/>
    </source>
</evidence>
<comment type="similarity">
    <text evidence="1">Belongs to the thioredoxin family.</text>
</comment>
<feature type="domain" description="Thioredoxin" evidence="8">
    <location>
        <begin position="1"/>
        <end position="137"/>
    </location>
</feature>
<evidence type="ECO:0000256" key="2">
    <source>
        <dbReference type="ARBA" id="ARBA00020570"/>
    </source>
</evidence>
<dbReference type="EMBL" id="JBHMAG010000012">
    <property type="protein sequence ID" value="MFB9753032.1"/>
    <property type="molecule type" value="Genomic_DNA"/>
</dbReference>
<dbReference type="Pfam" id="PF00085">
    <property type="entry name" value="Thioredoxin"/>
    <property type="match status" value="1"/>
</dbReference>
<name>A0ABV5VXJ1_9BACL</name>
<keyword evidence="3" id="KW-0813">Transport</keyword>